<keyword evidence="3" id="KW-1185">Reference proteome</keyword>
<dbReference type="STRING" id="1503961.SAMN05421736_101550"/>
<organism evidence="2 3">
    <name type="scientific">Evansella caseinilytica</name>
    <dbReference type="NCBI Taxonomy" id="1503961"/>
    <lineage>
        <taxon>Bacteria</taxon>
        <taxon>Bacillati</taxon>
        <taxon>Bacillota</taxon>
        <taxon>Bacilli</taxon>
        <taxon>Bacillales</taxon>
        <taxon>Bacillaceae</taxon>
        <taxon>Evansella</taxon>
    </lineage>
</organism>
<dbReference type="Gene3D" id="3.40.50.2000">
    <property type="entry name" value="Glycogen Phosphorylase B"/>
    <property type="match status" value="1"/>
</dbReference>
<dbReference type="CDD" id="cd03801">
    <property type="entry name" value="GT4_PimA-like"/>
    <property type="match status" value="1"/>
</dbReference>
<accession>A0A1H3HMJ8</accession>
<keyword evidence="2" id="KW-0808">Transferase</keyword>
<dbReference type="Proteomes" id="UP000198935">
    <property type="component" value="Unassembled WGS sequence"/>
</dbReference>
<feature type="domain" description="Spore protein YkvP/CgeB glycosyl transferase-like" evidence="1">
    <location>
        <begin position="221"/>
        <end position="330"/>
    </location>
</feature>
<dbReference type="PANTHER" id="PTHR45947">
    <property type="entry name" value="SULFOQUINOVOSYL TRANSFERASE SQD2"/>
    <property type="match status" value="1"/>
</dbReference>
<dbReference type="InterPro" id="IPR050194">
    <property type="entry name" value="Glycosyltransferase_grp1"/>
</dbReference>
<dbReference type="PANTHER" id="PTHR45947:SF3">
    <property type="entry name" value="SULFOQUINOVOSYL TRANSFERASE SQD2"/>
    <property type="match status" value="1"/>
</dbReference>
<dbReference type="Pfam" id="PF13524">
    <property type="entry name" value="Glyco_trans_1_2"/>
    <property type="match status" value="1"/>
</dbReference>
<dbReference type="EMBL" id="FNPI01000001">
    <property type="protein sequence ID" value="SDY16756.1"/>
    <property type="molecule type" value="Genomic_DNA"/>
</dbReference>
<gene>
    <name evidence="2" type="ORF">SAMN05421736_101550</name>
</gene>
<reference evidence="3" key="1">
    <citation type="submission" date="2016-10" db="EMBL/GenBank/DDBJ databases">
        <authorList>
            <person name="Varghese N."/>
            <person name="Submissions S."/>
        </authorList>
    </citation>
    <scope>NUCLEOTIDE SEQUENCE [LARGE SCALE GENOMIC DNA]</scope>
    <source>
        <strain evidence="3">SP</strain>
    </source>
</reference>
<sequence>MKILHLPYGIGISTLAKALREQGANAASCSFRSTNFYDYLADIRLNLNQYSIKKSDSVRRQFFRQAMAEYDLFHFHFGETFFPDKRDLRELKNAGKKRIVHHRGSEVRKLSVARSFGNPYVQVKKSWPEKTITNNLTKLSADIDHAIVNDHELLAYVKPYYKKTYVVRQPLDCSRFQPVYPSPQKKPLIVHAPSNREIKGTEFVIKAMEQLKQDGEQFTFRLIEKLPREEALALYRKAAIIIDQLRIGSYANFSLEAMALGKPVVCFIRNDLLKTYPPDLPIVNANPDTIYEEVKKLLHEPEAWAKIGKRSRKYVEGHHRPDAIAKQLLQIYSEL</sequence>
<evidence type="ECO:0000313" key="3">
    <source>
        <dbReference type="Proteomes" id="UP000198935"/>
    </source>
</evidence>
<dbReference type="AlphaFoldDB" id="A0A1H3HMJ8"/>
<dbReference type="OrthoDB" id="9809622at2"/>
<name>A0A1H3HMJ8_9BACI</name>
<protein>
    <submittedName>
        <fullName evidence="2">Glycosyltransferase involved in cell wall bisynthesis</fullName>
    </submittedName>
</protein>
<evidence type="ECO:0000313" key="2">
    <source>
        <dbReference type="EMBL" id="SDY16756.1"/>
    </source>
</evidence>
<dbReference type="SUPFAM" id="SSF53756">
    <property type="entry name" value="UDP-Glycosyltransferase/glycogen phosphorylase"/>
    <property type="match status" value="1"/>
</dbReference>
<dbReference type="GO" id="GO:0016757">
    <property type="term" value="F:glycosyltransferase activity"/>
    <property type="evidence" value="ECO:0007669"/>
    <property type="project" value="TreeGrafter"/>
</dbReference>
<proteinExistence type="predicted"/>
<dbReference type="InterPro" id="IPR055259">
    <property type="entry name" value="YkvP/CgeB_Glyco_trans-like"/>
</dbReference>
<evidence type="ECO:0000259" key="1">
    <source>
        <dbReference type="Pfam" id="PF13524"/>
    </source>
</evidence>